<reference evidence="1" key="1">
    <citation type="submission" date="2014-09" db="EMBL/GenBank/DDBJ databases">
        <authorList>
            <person name="Magalhaes I.L.F."/>
            <person name="Oliveira U."/>
            <person name="Santos F.R."/>
            <person name="Vidigal T.H.D.A."/>
            <person name="Brescovit A.D."/>
            <person name="Santos A.J."/>
        </authorList>
    </citation>
    <scope>NUCLEOTIDE SEQUENCE</scope>
    <source>
        <tissue evidence="1">Shoot tissue taken approximately 20 cm above the soil surface</tissue>
    </source>
</reference>
<dbReference type="AlphaFoldDB" id="A0A0A9BJR0"/>
<evidence type="ECO:0000313" key="1">
    <source>
        <dbReference type="EMBL" id="JAD64189.1"/>
    </source>
</evidence>
<accession>A0A0A9BJR0</accession>
<organism evidence="1">
    <name type="scientific">Arundo donax</name>
    <name type="common">Giant reed</name>
    <name type="synonym">Donax arundinaceus</name>
    <dbReference type="NCBI Taxonomy" id="35708"/>
    <lineage>
        <taxon>Eukaryota</taxon>
        <taxon>Viridiplantae</taxon>
        <taxon>Streptophyta</taxon>
        <taxon>Embryophyta</taxon>
        <taxon>Tracheophyta</taxon>
        <taxon>Spermatophyta</taxon>
        <taxon>Magnoliopsida</taxon>
        <taxon>Liliopsida</taxon>
        <taxon>Poales</taxon>
        <taxon>Poaceae</taxon>
        <taxon>PACMAD clade</taxon>
        <taxon>Arundinoideae</taxon>
        <taxon>Arundineae</taxon>
        <taxon>Arundo</taxon>
    </lineage>
</organism>
<proteinExistence type="predicted"/>
<protein>
    <submittedName>
        <fullName evidence="1">Uncharacterized protein</fullName>
    </submittedName>
</protein>
<reference evidence="1" key="2">
    <citation type="journal article" date="2015" name="Data Brief">
        <title>Shoot transcriptome of the giant reed, Arundo donax.</title>
        <authorList>
            <person name="Barrero R.A."/>
            <person name="Guerrero F.D."/>
            <person name="Moolhuijzen P."/>
            <person name="Goolsby J.A."/>
            <person name="Tidwell J."/>
            <person name="Bellgard S.E."/>
            <person name="Bellgard M.I."/>
        </authorList>
    </citation>
    <scope>NUCLEOTIDE SEQUENCE</scope>
    <source>
        <tissue evidence="1">Shoot tissue taken approximately 20 cm above the soil surface</tissue>
    </source>
</reference>
<name>A0A0A9BJR0_ARUDO</name>
<dbReference type="EMBL" id="GBRH01233706">
    <property type="protein sequence ID" value="JAD64189.1"/>
    <property type="molecule type" value="Transcribed_RNA"/>
</dbReference>
<sequence>MFFPTCHIMHPYKLNACVTYMRGKPVTITISPFISDQCTYDFTHRAET</sequence>